<evidence type="ECO:0000256" key="2">
    <source>
        <dbReference type="ARBA" id="ARBA00022741"/>
    </source>
</evidence>
<dbReference type="InterPro" id="IPR013563">
    <property type="entry name" value="Oligopep_ABC_C"/>
</dbReference>
<sequence length="149" mass="16323">IQAQILDLLRVAQRETHAGIILISHDLGVVAGLADRVSVMYGGRIVESASVEDVFYHARHPYTIGLLGSLPRPDLDKTETLTPVEGNPPSLLNLPPGCPFAPRCPMAVDACRQSEPDLVDTDLHDHLAACIRSSDLIDVDYYQVYPRPQ</sequence>
<dbReference type="EMBL" id="JAFNAA010000334">
    <property type="protein sequence ID" value="MBO1110123.1"/>
    <property type="molecule type" value="Genomic_DNA"/>
</dbReference>
<comment type="caution">
    <text evidence="5">The sequence shown here is derived from an EMBL/GenBank/DDBJ whole genome shotgun (WGS) entry which is preliminary data.</text>
</comment>
<gene>
    <name evidence="5" type="ORF">J2R62_18590</name>
</gene>
<dbReference type="SUPFAM" id="SSF52540">
    <property type="entry name" value="P-loop containing nucleoside triphosphate hydrolases"/>
    <property type="match status" value="1"/>
</dbReference>
<accession>A0A8I1W9E0</accession>
<keyword evidence="2" id="KW-0547">Nucleotide-binding</keyword>
<dbReference type="GO" id="GO:0005524">
    <property type="term" value="F:ATP binding"/>
    <property type="evidence" value="ECO:0007669"/>
    <property type="project" value="UniProtKB-KW"/>
</dbReference>
<dbReference type="Proteomes" id="UP000664658">
    <property type="component" value="Unassembled WGS sequence"/>
</dbReference>
<evidence type="ECO:0000259" key="4">
    <source>
        <dbReference type="Pfam" id="PF08352"/>
    </source>
</evidence>
<protein>
    <submittedName>
        <fullName evidence="5">ABC transporter ATP-binding protein</fullName>
    </submittedName>
</protein>
<dbReference type="PANTHER" id="PTHR43067:SF3">
    <property type="entry name" value="MALTOSE ABC TRANSPORTER, ATP-BINDING PROTEIN"/>
    <property type="match status" value="1"/>
</dbReference>
<dbReference type="PANTHER" id="PTHR43067">
    <property type="entry name" value="OLIGOPEPTIDE/DIPEPTIDE ABC TRANSPORTER, ATPASE SUBUNIT"/>
    <property type="match status" value="1"/>
</dbReference>
<feature type="non-terminal residue" evidence="5">
    <location>
        <position position="149"/>
    </location>
</feature>
<name>A0A8I1W9E0_PLESH</name>
<evidence type="ECO:0000313" key="6">
    <source>
        <dbReference type="Proteomes" id="UP000664658"/>
    </source>
</evidence>
<keyword evidence="1" id="KW-0813">Transport</keyword>
<evidence type="ECO:0000256" key="3">
    <source>
        <dbReference type="ARBA" id="ARBA00022840"/>
    </source>
</evidence>
<feature type="non-terminal residue" evidence="5">
    <location>
        <position position="1"/>
    </location>
</feature>
<reference evidence="5" key="1">
    <citation type="submission" date="2021-03" db="EMBL/GenBank/DDBJ databases">
        <title>Plesiomonas shigelloides zfcc0051, isolated from zebrafish feces.</title>
        <authorList>
            <person name="Vanderhoek Z."/>
            <person name="Gaulke C."/>
        </authorList>
    </citation>
    <scope>NUCLEOTIDE SEQUENCE</scope>
    <source>
        <strain evidence="5">Zfcc0051</strain>
    </source>
</reference>
<proteinExistence type="predicted"/>
<evidence type="ECO:0000256" key="1">
    <source>
        <dbReference type="ARBA" id="ARBA00022448"/>
    </source>
</evidence>
<dbReference type="InterPro" id="IPR027417">
    <property type="entry name" value="P-loop_NTPase"/>
</dbReference>
<feature type="domain" description="Oligopeptide/dipeptide ABC transporter C-terminal" evidence="4">
    <location>
        <begin position="46"/>
        <end position="111"/>
    </location>
</feature>
<evidence type="ECO:0000313" key="5">
    <source>
        <dbReference type="EMBL" id="MBO1110123.1"/>
    </source>
</evidence>
<dbReference type="Pfam" id="PF08352">
    <property type="entry name" value="oligo_HPY"/>
    <property type="match status" value="1"/>
</dbReference>
<dbReference type="Gene3D" id="3.40.50.300">
    <property type="entry name" value="P-loop containing nucleotide triphosphate hydrolases"/>
    <property type="match status" value="1"/>
</dbReference>
<dbReference type="AlphaFoldDB" id="A0A8I1W9E0"/>
<dbReference type="NCBIfam" id="TIGR01727">
    <property type="entry name" value="oligo_HPY"/>
    <property type="match status" value="1"/>
</dbReference>
<dbReference type="GO" id="GO:0015833">
    <property type="term" value="P:peptide transport"/>
    <property type="evidence" value="ECO:0007669"/>
    <property type="project" value="InterPro"/>
</dbReference>
<organism evidence="5 6">
    <name type="scientific">Plesiomonas shigelloides</name>
    <name type="common">Aeromonas shigelloides</name>
    <dbReference type="NCBI Taxonomy" id="703"/>
    <lineage>
        <taxon>Bacteria</taxon>
        <taxon>Pseudomonadati</taxon>
        <taxon>Pseudomonadota</taxon>
        <taxon>Gammaproteobacteria</taxon>
        <taxon>Enterobacterales</taxon>
        <taxon>Enterobacteriaceae</taxon>
        <taxon>Plesiomonas</taxon>
    </lineage>
</organism>
<keyword evidence="3 5" id="KW-0067">ATP-binding</keyword>